<dbReference type="InterPro" id="IPR021514">
    <property type="entry name" value="DUF3176"/>
</dbReference>
<feature type="transmembrane region" description="Helical" evidence="1">
    <location>
        <begin position="66"/>
        <end position="89"/>
    </location>
</feature>
<keyword evidence="1" id="KW-1133">Transmembrane helix</keyword>
<accession>A0ABR1SSD5</accession>
<keyword evidence="1" id="KW-0812">Transmembrane</keyword>
<comment type="caution">
    <text evidence="2">The sequence shown here is derived from an EMBL/GenBank/DDBJ whole genome shotgun (WGS) entry which is preliminary data.</text>
</comment>
<keyword evidence="1" id="KW-0472">Membrane</keyword>
<organism evidence="2 3">
    <name type="scientific">Apiospora marii</name>
    <dbReference type="NCBI Taxonomy" id="335849"/>
    <lineage>
        <taxon>Eukaryota</taxon>
        <taxon>Fungi</taxon>
        <taxon>Dikarya</taxon>
        <taxon>Ascomycota</taxon>
        <taxon>Pezizomycotina</taxon>
        <taxon>Sordariomycetes</taxon>
        <taxon>Xylariomycetidae</taxon>
        <taxon>Amphisphaeriales</taxon>
        <taxon>Apiosporaceae</taxon>
        <taxon>Apiospora</taxon>
    </lineage>
</organism>
<feature type="transmembrane region" description="Helical" evidence="1">
    <location>
        <begin position="96"/>
        <end position="120"/>
    </location>
</feature>
<gene>
    <name evidence="2" type="ORF">PG991_000578</name>
</gene>
<protein>
    <submittedName>
        <fullName evidence="2">Uncharacterized protein</fullName>
    </submittedName>
</protein>
<reference evidence="2 3" key="1">
    <citation type="submission" date="2023-01" db="EMBL/GenBank/DDBJ databases">
        <title>Analysis of 21 Apiospora genomes using comparative genomics revels a genus with tremendous synthesis potential of carbohydrate active enzymes and secondary metabolites.</title>
        <authorList>
            <person name="Sorensen T."/>
        </authorList>
    </citation>
    <scope>NUCLEOTIDE SEQUENCE [LARGE SCALE GENOMIC DNA]</scope>
    <source>
        <strain evidence="2 3">CBS 20057</strain>
    </source>
</reference>
<evidence type="ECO:0000256" key="1">
    <source>
        <dbReference type="SAM" id="Phobius"/>
    </source>
</evidence>
<dbReference type="PANTHER" id="PTHR37576">
    <property type="entry name" value="DEFECT AT LOW TEMPERATURE PROTEIN 1"/>
    <property type="match status" value="1"/>
</dbReference>
<proteinExistence type="predicted"/>
<dbReference type="PANTHER" id="PTHR37576:SF2">
    <property type="entry name" value="DEFECT AT LOW TEMPERATURE PROTEIN 1"/>
    <property type="match status" value="1"/>
</dbReference>
<name>A0ABR1SSD5_9PEZI</name>
<dbReference type="Proteomes" id="UP001396898">
    <property type="component" value="Unassembled WGS sequence"/>
</dbReference>
<evidence type="ECO:0000313" key="3">
    <source>
        <dbReference type="Proteomes" id="UP001396898"/>
    </source>
</evidence>
<dbReference type="EMBL" id="JAQQWI010000002">
    <property type="protein sequence ID" value="KAK8037232.1"/>
    <property type="molecule type" value="Genomic_DNA"/>
</dbReference>
<sequence length="177" mass="18906">MSQSTAPATESMESVADTTIAPAREADNEMARDGSHCCEQEAKPPNATELVAVRSWEPGLMANAPWAFISALLGTIVWFGACIGVVYAADRTRTTSWAIAPTVVLAILGPLGSMLLQYALSRGLAITWWKSALDGTTLGTLHRQWDHGTSVWAATTSGTHIDRDCLGKDHGAIGLRR</sequence>
<dbReference type="Pfam" id="PF11374">
    <property type="entry name" value="DUF3176"/>
    <property type="match status" value="1"/>
</dbReference>
<evidence type="ECO:0000313" key="2">
    <source>
        <dbReference type="EMBL" id="KAK8037232.1"/>
    </source>
</evidence>
<keyword evidence="3" id="KW-1185">Reference proteome</keyword>